<keyword evidence="8" id="KW-1185">Reference proteome</keyword>
<dbReference type="RefSeq" id="XP_022405257.1">
    <property type="nucleotide sequence ID" value="XM_022548658.1"/>
</dbReference>
<dbReference type="SUPFAM" id="SSF51730">
    <property type="entry name" value="FAD-linked oxidoreductase"/>
    <property type="match status" value="1"/>
</dbReference>
<dbReference type="OrthoDB" id="5464at2759"/>
<evidence type="ECO:0000256" key="3">
    <source>
        <dbReference type="ARBA" id="ARBA00023002"/>
    </source>
</evidence>
<comment type="similarity">
    <text evidence="1 5">Belongs to the proline oxidase family.</text>
</comment>
<dbReference type="Pfam" id="PF01619">
    <property type="entry name" value="Pro_dh"/>
    <property type="match status" value="1"/>
</dbReference>
<comment type="function">
    <text evidence="5">Converts proline to delta-1-pyrroline-5-carboxylate.</text>
</comment>
<dbReference type="EMBL" id="KV878889">
    <property type="protein sequence ID" value="OJJ88581.1"/>
    <property type="molecule type" value="Genomic_DNA"/>
</dbReference>
<dbReference type="GO" id="GO:0004657">
    <property type="term" value="F:proline dehydrogenase activity"/>
    <property type="evidence" value="ECO:0007669"/>
    <property type="project" value="UniProtKB-EC"/>
</dbReference>
<comment type="cofactor">
    <cofactor evidence="5">
        <name>FAD</name>
        <dbReference type="ChEBI" id="CHEBI:57692"/>
    </cofactor>
</comment>
<dbReference type="PANTHER" id="PTHR13914">
    <property type="entry name" value="PROLINE OXIDASE"/>
    <property type="match status" value="1"/>
</dbReference>
<dbReference type="GeneID" id="34464918"/>
<sequence>MLRNKIAAAFTAIRNHLSKFQVRRGLPHKTSKPSAIDHKTKPPAHSIIPTNVLLRSLLVTTISSNWILRVPSLSILMLLTKAKGPLFNVDRNPFIHGFLKRTLYDHFCAGEVEGQVRDTIRQLKDTGLRGVILTYARETTRDDRIAKQKEESNEKVEALERDEMIQAWTDGVLRTIDMIDEGDYLALKLTGAGPQVNQALTTNTPPPPQMLEALDEICRRVVQKNARILMDAEQRAFLDGIYSWTLDLMRKYNRDGRTVVYNTYQAYLKATPDVIATHMQAAGSEGFILGLKLVRGAYMGSDPRNLIHDTKEETDTAYDTIVQSVLSRRFMGFGGENAKAFPPTDLFLASHNYKSVMAAHHLHQTRMIAQLPTVNVEYGQLMGMADGVSYGLLQVKGHNNMSPGVYKCLTWGSLGECLQYLVRRAMENQDAVARTDSEHQALKAEVKRRFLGVLRG</sequence>
<dbReference type="InterPro" id="IPR002872">
    <property type="entry name" value="Proline_DH_dom"/>
</dbReference>
<keyword evidence="5" id="KW-0274">FAD</keyword>
<proteinExistence type="inferred from homology"/>
<dbReference type="VEuPathDB" id="FungiDB:ASPGLDRAFT_63439"/>
<gene>
    <name evidence="7" type="ORF">ASPGLDRAFT_63439</name>
</gene>
<dbReference type="Proteomes" id="UP000184300">
    <property type="component" value="Unassembled WGS sequence"/>
</dbReference>
<dbReference type="GO" id="GO:0071949">
    <property type="term" value="F:FAD binding"/>
    <property type="evidence" value="ECO:0007669"/>
    <property type="project" value="TreeGrafter"/>
</dbReference>
<dbReference type="InterPro" id="IPR015659">
    <property type="entry name" value="Proline_oxidase"/>
</dbReference>
<evidence type="ECO:0000256" key="5">
    <source>
        <dbReference type="RuleBase" id="RU364054"/>
    </source>
</evidence>
<keyword evidence="4 5" id="KW-0642">Proline metabolism</keyword>
<feature type="domain" description="Proline dehydrogenase" evidence="6">
    <location>
        <begin position="117"/>
        <end position="434"/>
    </location>
</feature>
<dbReference type="GO" id="GO:0005739">
    <property type="term" value="C:mitochondrion"/>
    <property type="evidence" value="ECO:0007669"/>
    <property type="project" value="TreeGrafter"/>
</dbReference>
<evidence type="ECO:0000256" key="2">
    <source>
        <dbReference type="ARBA" id="ARBA00012695"/>
    </source>
</evidence>
<dbReference type="AlphaFoldDB" id="A0A1L9VXE3"/>
<name>A0A1L9VXE3_ASPGL</name>
<evidence type="ECO:0000259" key="6">
    <source>
        <dbReference type="Pfam" id="PF01619"/>
    </source>
</evidence>
<dbReference type="EC" id="1.5.5.2" evidence="2 5"/>
<keyword evidence="3 5" id="KW-0560">Oxidoreductase</keyword>
<dbReference type="STRING" id="1160497.A0A1L9VXE3"/>
<evidence type="ECO:0000313" key="8">
    <source>
        <dbReference type="Proteomes" id="UP000184300"/>
    </source>
</evidence>
<protein>
    <recommendedName>
        <fullName evidence="2 5">Proline dehydrogenase</fullName>
        <ecNumber evidence="2 5">1.5.5.2</ecNumber>
    </recommendedName>
</protein>
<organism evidence="7 8">
    <name type="scientific">Aspergillus glaucus CBS 516.65</name>
    <dbReference type="NCBI Taxonomy" id="1160497"/>
    <lineage>
        <taxon>Eukaryota</taxon>
        <taxon>Fungi</taxon>
        <taxon>Dikarya</taxon>
        <taxon>Ascomycota</taxon>
        <taxon>Pezizomycotina</taxon>
        <taxon>Eurotiomycetes</taxon>
        <taxon>Eurotiomycetidae</taxon>
        <taxon>Eurotiales</taxon>
        <taxon>Aspergillaceae</taxon>
        <taxon>Aspergillus</taxon>
        <taxon>Aspergillus subgen. Aspergillus</taxon>
    </lineage>
</organism>
<comment type="catalytic activity">
    <reaction evidence="5">
        <text>L-proline + a quinone = (S)-1-pyrroline-5-carboxylate + a quinol + H(+)</text>
        <dbReference type="Rhea" id="RHEA:23784"/>
        <dbReference type="ChEBI" id="CHEBI:15378"/>
        <dbReference type="ChEBI" id="CHEBI:17388"/>
        <dbReference type="ChEBI" id="CHEBI:24646"/>
        <dbReference type="ChEBI" id="CHEBI:60039"/>
        <dbReference type="ChEBI" id="CHEBI:132124"/>
        <dbReference type="EC" id="1.5.5.2"/>
    </reaction>
</comment>
<reference evidence="8" key="1">
    <citation type="journal article" date="2017" name="Genome Biol.">
        <title>Comparative genomics reveals high biological diversity and specific adaptations in the industrially and medically important fungal genus Aspergillus.</title>
        <authorList>
            <person name="de Vries R.P."/>
            <person name="Riley R."/>
            <person name="Wiebenga A."/>
            <person name="Aguilar-Osorio G."/>
            <person name="Amillis S."/>
            <person name="Uchima C.A."/>
            <person name="Anderluh G."/>
            <person name="Asadollahi M."/>
            <person name="Askin M."/>
            <person name="Barry K."/>
            <person name="Battaglia E."/>
            <person name="Bayram O."/>
            <person name="Benocci T."/>
            <person name="Braus-Stromeyer S.A."/>
            <person name="Caldana C."/>
            <person name="Canovas D."/>
            <person name="Cerqueira G.C."/>
            <person name="Chen F."/>
            <person name="Chen W."/>
            <person name="Choi C."/>
            <person name="Clum A."/>
            <person name="Dos Santos R.A."/>
            <person name="Damasio A.R."/>
            <person name="Diallinas G."/>
            <person name="Emri T."/>
            <person name="Fekete E."/>
            <person name="Flipphi M."/>
            <person name="Freyberg S."/>
            <person name="Gallo A."/>
            <person name="Gournas C."/>
            <person name="Habgood R."/>
            <person name="Hainaut M."/>
            <person name="Harispe M.L."/>
            <person name="Henrissat B."/>
            <person name="Hilden K.S."/>
            <person name="Hope R."/>
            <person name="Hossain A."/>
            <person name="Karabika E."/>
            <person name="Karaffa L."/>
            <person name="Karanyi Z."/>
            <person name="Krasevec N."/>
            <person name="Kuo A."/>
            <person name="Kusch H."/>
            <person name="LaButti K."/>
            <person name="Lagendijk E.L."/>
            <person name="Lapidus A."/>
            <person name="Levasseur A."/>
            <person name="Lindquist E."/>
            <person name="Lipzen A."/>
            <person name="Logrieco A.F."/>
            <person name="MacCabe A."/>
            <person name="Maekelae M.R."/>
            <person name="Malavazi I."/>
            <person name="Melin P."/>
            <person name="Meyer V."/>
            <person name="Mielnichuk N."/>
            <person name="Miskei M."/>
            <person name="Molnar A.P."/>
            <person name="Mule G."/>
            <person name="Ngan C.Y."/>
            <person name="Orejas M."/>
            <person name="Orosz E."/>
            <person name="Ouedraogo J.P."/>
            <person name="Overkamp K.M."/>
            <person name="Park H.-S."/>
            <person name="Perrone G."/>
            <person name="Piumi F."/>
            <person name="Punt P.J."/>
            <person name="Ram A.F."/>
            <person name="Ramon A."/>
            <person name="Rauscher S."/>
            <person name="Record E."/>
            <person name="Riano-Pachon D.M."/>
            <person name="Robert V."/>
            <person name="Roehrig J."/>
            <person name="Ruller R."/>
            <person name="Salamov A."/>
            <person name="Salih N.S."/>
            <person name="Samson R.A."/>
            <person name="Sandor E."/>
            <person name="Sanguinetti M."/>
            <person name="Schuetze T."/>
            <person name="Sepcic K."/>
            <person name="Shelest E."/>
            <person name="Sherlock G."/>
            <person name="Sophianopoulou V."/>
            <person name="Squina F.M."/>
            <person name="Sun H."/>
            <person name="Susca A."/>
            <person name="Todd R.B."/>
            <person name="Tsang A."/>
            <person name="Unkles S.E."/>
            <person name="van de Wiele N."/>
            <person name="van Rossen-Uffink D."/>
            <person name="Oliveira J.V."/>
            <person name="Vesth T.C."/>
            <person name="Visser J."/>
            <person name="Yu J.-H."/>
            <person name="Zhou M."/>
            <person name="Andersen M.R."/>
            <person name="Archer D.B."/>
            <person name="Baker S.E."/>
            <person name="Benoit I."/>
            <person name="Brakhage A.A."/>
            <person name="Braus G.H."/>
            <person name="Fischer R."/>
            <person name="Frisvad J.C."/>
            <person name="Goldman G.H."/>
            <person name="Houbraken J."/>
            <person name="Oakley B."/>
            <person name="Pocsi I."/>
            <person name="Scazzocchio C."/>
            <person name="Seiboth B."/>
            <person name="vanKuyk P.A."/>
            <person name="Wortman J."/>
            <person name="Dyer P.S."/>
            <person name="Grigoriev I.V."/>
        </authorList>
    </citation>
    <scope>NUCLEOTIDE SEQUENCE [LARGE SCALE GENOMIC DNA]</scope>
    <source>
        <strain evidence="8">CBS 516.65</strain>
    </source>
</reference>
<keyword evidence="5" id="KW-0285">Flavoprotein</keyword>
<evidence type="ECO:0000256" key="1">
    <source>
        <dbReference type="ARBA" id="ARBA00005869"/>
    </source>
</evidence>
<accession>A0A1L9VXE3</accession>
<evidence type="ECO:0000256" key="4">
    <source>
        <dbReference type="ARBA" id="ARBA00023062"/>
    </source>
</evidence>
<dbReference type="GO" id="GO:0010133">
    <property type="term" value="P:L-proline catabolic process to L-glutamate"/>
    <property type="evidence" value="ECO:0007669"/>
    <property type="project" value="TreeGrafter"/>
</dbReference>
<dbReference type="InterPro" id="IPR029041">
    <property type="entry name" value="FAD-linked_oxidoreductase-like"/>
</dbReference>
<dbReference type="Gene3D" id="3.20.20.220">
    <property type="match status" value="1"/>
</dbReference>
<dbReference type="PANTHER" id="PTHR13914:SF0">
    <property type="entry name" value="PROLINE DEHYDROGENASE 1, MITOCHONDRIAL"/>
    <property type="match status" value="1"/>
</dbReference>
<evidence type="ECO:0000313" key="7">
    <source>
        <dbReference type="EMBL" id="OJJ88581.1"/>
    </source>
</evidence>